<evidence type="ECO:0000313" key="4">
    <source>
        <dbReference type="EMBL" id="CAF4358953.1"/>
    </source>
</evidence>
<dbReference type="Pfam" id="PF00008">
    <property type="entry name" value="EGF"/>
    <property type="match status" value="1"/>
</dbReference>
<dbReference type="Gene3D" id="2.10.25.10">
    <property type="entry name" value="Laminin"/>
    <property type="match status" value="1"/>
</dbReference>
<feature type="domain" description="EGF-like" evidence="3">
    <location>
        <begin position="55"/>
        <end position="89"/>
    </location>
</feature>
<feature type="non-terminal residue" evidence="4">
    <location>
        <position position="102"/>
    </location>
</feature>
<comment type="caution">
    <text evidence="1">Lacks conserved residue(s) required for the propagation of feature annotation.</text>
</comment>
<evidence type="ECO:0000313" key="5">
    <source>
        <dbReference type="Proteomes" id="UP000663823"/>
    </source>
</evidence>
<dbReference type="PROSITE" id="PS50026">
    <property type="entry name" value="EGF_3"/>
    <property type="match status" value="1"/>
</dbReference>
<dbReference type="SUPFAM" id="SSF57196">
    <property type="entry name" value="EGF/Laminin"/>
    <property type="match status" value="1"/>
</dbReference>
<dbReference type="PROSITE" id="PS00022">
    <property type="entry name" value="EGF_1"/>
    <property type="match status" value="1"/>
</dbReference>
<dbReference type="Proteomes" id="UP000663823">
    <property type="component" value="Unassembled WGS sequence"/>
</dbReference>
<dbReference type="PROSITE" id="PS01186">
    <property type="entry name" value="EGF_2"/>
    <property type="match status" value="1"/>
</dbReference>
<evidence type="ECO:0000259" key="3">
    <source>
        <dbReference type="PROSITE" id="PS50026"/>
    </source>
</evidence>
<feature type="region of interest" description="Disordered" evidence="2">
    <location>
        <begin position="1"/>
        <end position="23"/>
    </location>
</feature>
<evidence type="ECO:0000256" key="1">
    <source>
        <dbReference type="PROSITE-ProRule" id="PRU00076"/>
    </source>
</evidence>
<comment type="caution">
    <text evidence="4">The sequence shown here is derived from an EMBL/GenBank/DDBJ whole genome shotgun (WGS) entry which is preliminary data.</text>
</comment>
<feature type="disulfide bond" evidence="1">
    <location>
        <begin position="79"/>
        <end position="88"/>
    </location>
</feature>
<sequence>ENPCILTPSDADPSTHVSTTTPYTRPLTTTIRMTTTASIEVSTATTDTAQITTTTYAACSCQNGGICKSIDFDKPMCECKPGFNGAQCENKVSPTKNNCKQN</sequence>
<feature type="non-terminal residue" evidence="4">
    <location>
        <position position="1"/>
    </location>
</feature>
<dbReference type="EMBL" id="CAJOAX010066372">
    <property type="protein sequence ID" value="CAF4358953.1"/>
    <property type="molecule type" value="Genomic_DNA"/>
</dbReference>
<dbReference type="AlphaFoldDB" id="A0A820LKK2"/>
<gene>
    <name evidence="4" type="ORF">OTI717_LOCUS43789</name>
</gene>
<accession>A0A820LKK2</accession>
<dbReference type="InterPro" id="IPR000742">
    <property type="entry name" value="EGF"/>
</dbReference>
<name>A0A820LKK2_9BILA</name>
<keyword evidence="1" id="KW-0245">EGF-like domain</keyword>
<protein>
    <recommendedName>
        <fullName evidence="3">EGF-like domain-containing protein</fullName>
    </recommendedName>
</protein>
<reference evidence="4" key="1">
    <citation type="submission" date="2021-02" db="EMBL/GenBank/DDBJ databases">
        <authorList>
            <person name="Nowell W R."/>
        </authorList>
    </citation>
    <scope>NUCLEOTIDE SEQUENCE</scope>
</reference>
<proteinExistence type="predicted"/>
<organism evidence="4 5">
    <name type="scientific">Rotaria sordida</name>
    <dbReference type="NCBI Taxonomy" id="392033"/>
    <lineage>
        <taxon>Eukaryota</taxon>
        <taxon>Metazoa</taxon>
        <taxon>Spiralia</taxon>
        <taxon>Gnathifera</taxon>
        <taxon>Rotifera</taxon>
        <taxon>Eurotatoria</taxon>
        <taxon>Bdelloidea</taxon>
        <taxon>Philodinida</taxon>
        <taxon>Philodinidae</taxon>
        <taxon>Rotaria</taxon>
    </lineage>
</organism>
<keyword evidence="1" id="KW-1015">Disulfide bond</keyword>
<evidence type="ECO:0000256" key="2">
    <source>
        <dbReference type="SAM" id="MobiDB-lite"/>
    </source>
</evidence>